<protein>
    <recommendedName>
        <fullName evidence="4">PE-PGRS family protein</fullName>
    </recommendedName>
</protein>
<accession>A0ABT1YBR4</accession>
<sequence>MWQVPFYILTRADITQIDGTLTAYGGNGSDGYSGNGTILGGGEGGGGGGASGGDGGNGGVTGNPSKPGDLDILYKP</sequence>
<keyword evidence="3" id="KW-1185">Reference proteome</keyword>
<organism evidence="2 3">
    <name type="scientific">Paenibacillus radicis</name>
    <name type="common">ex Xue et al. 2023</name>
    <dbReference type="NCBI Taxonomy" id="2972489"/>
    <lineage>
        <taxon>Bacteria</taxon>
        <taxon>Bacillati</taxon>
        <taxon>Bacillota</taxon>
        <taxon>Bacilli</taxon>
        <taxon>Bacillales</taxon>
        <taxon>Paenibacillaceae</taxon>
        <taxon>Paenibacillus</taxon>
    </lineage>
</organism>
<evidence type="ECO:0000256" key="1">
    <source>
        <dbReference type="SAM" id="MobiDB-lite"/>
    </source>
</evidence>
<reference evidence="2 3" key="1">
    <citation type="submission" date="2022-08" db="EMBL/GenBank/DDBJ databases">
        <title>Paenibacillus endoradicis sp. nov., Paenibacillus radicibacter sp. nov and Paenibacillus pararadicis sp. nov., three cold-adapted plant growth-promoting bacteria isolated from root of Larix gmelinii in Great Khingan.</title>
        <authorList>
            <person name="Xue H."/>
        </authorList>
    </citation>
    <scope>NUCLEOTIDE SEQUENCE [LARGE SCALE GENOMIC DNA]</scope>
    <source>
        <strain evidence="2 3">N5-1-1-5</strain>
    </source>
</reference>
<dbReference type="EMBL" id="JANQBD010000002">
    <property type="protein sequence ID" value="MCR8630342.1"/>
    <property type="molecule type" value="Genomic_DNA"/>
</dbReference>
<evidence type="ECO:0008006" key="4">
    <source>
        <dbReference type="Google" id="ProtNLM"/>
    </source>
</evidence>
<gene>
    <name evidence="2" type="ORF">NV381_03900</name>
</gene>
<evidence type="ECO:0000313" key="2">
    <source>
        <dbReference type="EMBL" id="MCR8630342.1"/>
    </source>
</evidence>
<proteinExistence type="predicted"/>
<dbReference type="Proteomes" id="UP001300012">
    <property type="component" value="Unassembled WGS sequence"/>
</dbReference>
<evidence type="ECO:0000313" key="3">
    <source>
        <dbReference type="Proteomes" id="UP001300012"/>
    </source>
</evidence>
<comment type="caution">
    <text evidence="2">The sequence shown here is derived from an EMBL/GenBank/DDBJ whole genome shotgun (WGS) entry which is preliminary data.</text>
</comment>
<feature type="compositionally biased region" description="Gly residues" evidence="1">
    <location>
        <begin position="39"/>
        <end position="61"/>
    </location>
</feature>
<name>A0ABT1YBR4_9BACL</name>
<dbReference type="RefSeq" id="WP_258211957.1">
    <property type="nucleotide sequence ID" value="NZ_JANQBD010000002.1"/>
</dbReference>
<feature type="region of interest" description="Disordered" evidence="1">
    <location>
        <begin position="39"/>
        <end position="76"/>
    </location>
</feature>